<dbReference type="AlphaFoldDB" id="A0A9D1WX83"/>
<dbReference type="PANTHER" id="PTHR43479:SF7">
    <property type="entry name" value="TETR-FAMILY TRANSCRIPTIONAL REGULATOR"/>
    <property type="match status" value="1"/>
</dbReference>
<dbReference type="InterPro" id="IPR039532">
    <property type="entry name" value="TetR_C_Firmicutes"/>
</dbReference>
<dbReference type="PANTHER" id="PTHR43479">
    <property type="entry name" value="ACREF/ENVCD OPERON REPRESSOR-RELATED"/>
    <property type="match status" value="1"/>
</dbReference>
<dbReference type="InterPro" id="IPR009057">
    <property type="entry name" value="Homeodomain-like_sf"/>
</dbReference>
<gene>
    <name evidence="4" type="ORF">H9735_12055</name>
</gene>
<feature type="DNA-binding region" description="H-T-H motif" evidence="2">
    <location>
        <begin position="34"/>
        <end position="53"/>
    </location>
</feature>
<evidence type="ECO:0000256" key="1">
    <source>
        <dbReference type="ARBA" id="ARBA00023125"/>
    </source>
</evidence>
<dbReference type="PROSITE" id="PS50977">
    <property type="entry name" value="HTH_TETR_2"/>
    <property type="match status" value="1"/>
</dbReference>
<dbReference type="InterPro" id="IPR001647">
    <property type="entry name" value="HTH_TetR"/>
</dbReference>
<accession>A0A9D1WX83</accession>
<reference evidence="4" key="1">
    <citation type="journal article" date="2021" name="PeerJ">
        <title>Extensive microbial diversity within the chicken gut microbiome revealed by metagenomics and culture.</title>
        <authorList>
            <person name="Gilroy R."/>
            <person name="Ravi A."/>
            <person name="Getino M."/>
            <person name="Pursley I."/>
            <person name="Horton D.L."/>
            <person name="Alikhan N.F."/>
            <person name="Baker D."/>
            <person name="Gharbi K."/>
            <person name="Hall N."/>
            <person name="Watson M."/>
            <person name="Adriaenssens E.M."/>
            <person name="Foster-Nyarko E."/>
            <person name="Jarju S."/>
            <person name="Secka A."/>
            <person name="Antonio M."/>
            <person name="Oren A."/>
            <person name="Chaudhuri R.R."/>
            <person name="La Ragione R."/>
            <person name="Hildebrand F."/>
            <person name="Pallen M.J."/>
        </authorList>
    </citation>
    <scope>NUCLEOTIDE SEQUENCE</scope>
    <source>
        <strain evidence="4">CHK191-13928</strain>
    </source>
</reference>
<reference evidence="4" key="2">
    <citation type="submission" date="2021-04" db="EMBL/GenBank/DDBJ databases">
        <authorList>
            <person name="Gilroy R."/>
        </authorList>
    </citation>
    <scope>NUCLEOTIDE SEQUENCE</scope>
    <source>
        <strain evidence="4">CHK191-13928</strain>
    </source>
</reference>
<name>A0A9D1WX83_9FIRM</name>
<feature type="domain" description="HTH tetR-type" evidence="3">
    <location>
        <begin position="11"/>
        <end position="71"/>
    </location>
</feature>
<evidence type="ECO:0000259" key="3">
    <source>
        <dbReference type="PROSITE" id="PS50977"/>
    </source>
</evidence>
<evidence type="ECO:0000313" key="4">
    <source>
        <dbReference type="EMBL" id="HIX68838.1"/>
    </source>
</evidence>
<dbReference type="GO" id="GO:0003677">
    <property type="term" value="F:DNA binding"/>
    <property type="evidence" value="ECO:0007669"/>
    <property type="project" value="UniProtKB-UniRule"/>
</dbReference>
<dbReference type="EMBL" id="DXEM01000035">
    <property type="protein sequence ID" value="HIX68838.1"/>
    <property type="molecule type" value="Genomic_DNA"/>
</dbReference>
<organism evidence="4 5">
    <name type="scientific">Candidatus Anaerostipes excrementavium</name>
    <dbReference type="NCBI Taxonomy" id="2838463"/>
    <lineage>
        <taxon>Bacteria</taxon>
        <taxon>Bacillati</taxon>
        <taxon>Bacillota</taxon>
        <taxon>Clostridia</taxon>
        <taxon>Lachnospirales</taxon>
        <taxon>Lachnospiraceae</taxon>
        <taxon>Anaerostipes</taxon>
    </lineage>
</organism>
<evidence type="ECO:0000256" key="2">
    <source>
        <dbReference type="PROSITE-ProRule" id="PRU00335"/>
    </source>
</evidence>
<dbReference type="Pfam" id="PF14278">
    <property type="entry name" value="TetR_C_8"/>
    <property type="match status" value="1"/>
</dbReference>
<dbReference type="Gene3D" id="1.10.357.10">
    <property type="entry name" value="Tetracycline Repressor, domain 2"/>
    <property type="match status" value="1"/>
</dbReference>
<comment type="caution">
    <text evidence="4">The sequence shown here is derived from an EMBL/GenBank/DDBJ whole genome shotgun (WGS) entry which is preliminary data.</text>
</comment>
<dbReference type="InterPro" id="IPR050624">
    <property type="entry name" value="HTH-type_Tx_Regulator"/>
</dbReference>
<dbReference type="SUPFAM" id="SSF46689">
    <property type="entry name" value="Homeodomain-like"/>
    <property type="match status" value="1"/>
</dbReference>
<proteinExistence type="predicted"/>
<dbReference type="Proteomes" id="UP000886721">
    <property type="component" value="Unassembled WGS sequence"/>
</dbReference>
<evidence type="ECO:0000313" key="5">
    <source>
        <dbReference type="Proteomes" id="UP000886721"/>
    </source>
</evidence>
<keyword evidence="1 2" id="KW-0238">DNA-binding</keyword>
<sequence length="192" mass="22356">MKEIKTDRRVRRTQNALKTNLLMLMKEQPIQKISVSRLCEKSDINRSTFYTYYSSPMDLLHSIEEDILHTLKEDMEQFHKENSVFQLMDSITSYVSSNRELIRLIFSDNGDPGFLNQLTLHLQEQTVADWQRRYPSCSKESLTALHIFISRGCTGIIEQWIRGGFQQTTEEISHTLETLSWSAASGFLKMNV</sequence>
<protein>
    <submittedName>
        <fullName evidence="4">TetR family transcriptional regulator C-terminal domain-containing protein</fullName>
    </submittedName>
</protein>